<dbReference type="InterPro" id="IPR004090">
    <property type="entry name" value="Chemotax_Me-accpt_rcpt"/>
</dbReference>
<reference evidence="6" key="1">
    <citation type="submission" date="2016-10" db="EMBL/GenBank/DDBJ databases">
        <title>Sequence of Gallionella enrichment culture.</title>
        <authorList>
            <person name="Poehlein A."/>
            <person name="Muehling M."/>
            <person name="Daniel R."/>
        </authorList>
    </citation>
    <scope>NUCLEOTIDE SEQUENCE</scope>
</reference>
<feature type="region of interest" description="Disordered" evidence="3">
    <location>
        <begin position="410"/>
        <end position="433"/>
    </location>
</feature>
<evidence type="ECO:0000259" key="5">
    <source>
        <dbReference type="PROSITE" id="PS50111"/>
    </source>
</evidence>
<dbReference type="GO" id="GO:0016020">
    <property type="term" value="C:membrane"/>
    <property type="evidence" value="ECO:0007669"/>
    <property type="project" value="InterPro"/>
</dbReference>
<dbReference type="PANTHER" id="PTHR32089">
    <property type="entry name" value="METHYL-ACCEPTING CHEMOTAXIS PROTEIN MCPB"/>
    <property type="match status" value="1"/>
</dbReference>
<comment type="caution">
    <text evidence="6">The sequence shown here is derived from an EMBL/GenBank/DDBJ whole genome shotgun (WGS) entry which is preliminary data.</text>
</comment>
<keyword evidence="4" id="KW-0472">Membrane</keyword>
<dbReference type="PRINTS" id="PR00260">
    <property type="entry name" value="CHEMTRNSDUCR"/>
</dbReference>
<evidence type="ECO:0000313" key="6">
    <source>
        <dbReference type="EMBL" id="OIR00337.1"/>
    </source>
</evidence>
<evidence type="ECO:0000256" key="4">
    <source>
        <dbReference type="SAM" id="Phobius"/>
    </source>
</evidence>
<evidence type="ECO:0000256" key="3">
    <source>
        <dbReference type="SAM" id="MobiDB-lite"/>
    </source>
</evidence>
<gene>
    <name evidence="6" type="primary">pctA_2</name>
    <name evidence="6" type="ORF">GALL_175900</name>
</gene>
<dbReference type="PANTHER" id="PTHR32089:SF112">
    <property type="entry name" value="LYSOZYME-LIKE PROTEIN-RELATED"/>
    <property type="match status" value="1"/>
</dbReference>
<dbReference type="GO" id="GO:0004888">
    <property type="term" value="F:transmembrane signaling receptor activity"/>
    <property type="evidence" value="ECO:0007669"/>
    <property type="project" value="InterPro"/>
</dbReference>
<dbReference type="InterPro" id="IPR004089">
    <property type="entry name" value="MCPsignal_dom"/>
</dbReference>
<feature type="domain" description="Methyl-accepting transducer" evidence="5">
    <location>
        <begin position="205"/>
        <end position="288"/>
    </location>
</feature>
<protein>
    <submittedName>
        <fullName evidence="6">Methyl-accepting chemotaxis protein PctA</fullName>
    </submittedName>
</protein>
<feature type="compositionally biased region" description="Basic and acidic residues" evidence="3">
    <location>
        <begin position="410"/>
        <end position="424"/>
    </location>
</feature>
<dbReference type="GO" id="GO:0006935">
    <property type="term" value="P:chemotaxis"/>
    <property type="evidence" value="ECO:0007669"/>
    <property type="project" value="InterPro"/>
</dbReference>
<dbReference type="SUPFAM" id="SSF58104">
    <property type="entry name" value="Methyl-accepting chemotaxis protein (MCP) signaling domain"/>
    <property type="match status" value="1"/>
</dbReference>
<evidence type="ECO:0000256" key="1">
    <source>
        <dbReference type="ARBA" id="ARBA00023224"/>
    </source>
</evidence>
<keyword evidence="1" id="KW-0807">Transducer</keyword>
<keyword evidence="4" id="KW-0812">Transmembrane</keyword>
<name>A0A1J5RW22_9ZZZZ</name>
<evidence type="ECO:0000256" key="2">
    <source>
        <dbReference type="ARBA" id="ARBA00029447"/>
    </source>
</evidence>
<proteinExistence type="inferred from homology"/>
<dbReference type="SMART" id="SM00283">
    <property type="entry name" value="MA"/>
    <property type="match status" value="1"/>
</dbReference>
<accession>A0A1J5RW22</accession>
<sequence>MNVATRINCKNKLSTLTISVSTLSVLLSDAICAPILKLNPIYYIFIQIVIFLVILSPISFFLIQRQETAPAEEAIPSTPTPAAALPDAPPPSPPPAGPVMSEQVFALSVSVAEILSSFRGFSEELRTEVAGVVRNTGDNDVRLMSQLCMVQTGMERVLNFTANSRQTFLGTIAAANEQVAGSRALIGEFSDNRARDAIRVQTASEDIGRLVQDLGQIVEIVRSLSHRTRMLALNATIEAARAGEMGRGFAVVASEVKDLSQRSDQAAVQIGDGIAKLEAAVTSSLRSIIFDRNSKEEQGFAAISAAVNGLADNLRDLIAYEETSLLKVTEENERLAEPIRGMMNGINFQDSVKDHLGSLVEDFEGIIAAIDQSVAEMSAHPQMSIEDVNTAIRNRLDAVLQTCRSRLADKRRQQQQAEADKAPTGDETEIELF</sequence>
<feature type="compositionally biased region" description="Low complexity" evidence="3">
    <location>
        <begin position="72"/>
        <end position="86"/>
    </location>
</feature>
<dbReference type="AlphaFoldDB" id="A0A1J5RW22"/>
<dbReference type="EMBL" id="MLJW01000096">
    <property type="protein sequence ID" value="OIR00337.1"/>
    <property type="molecule type" value="Genomic_DNA"/>
</dbReference>
<dbReference type="PROSITE" id="PS50111">
    <property type="entry name" value="CHEMOTAXIS_TRANSDUC_2"/>
    <property type="match status" value="1"/>
</dbReference>
<dbReference type="GO" id="GO:0007165">
    <property type="term" value="P:signal transduction"/>
    <property type="evidence" value="ECO:0007669"/>
    <property type="project" value="UniProtKB-KW"/>
</dbReference>
<comment type="similarity">
    <text evidence="2">Belongs to the methyl-accepting chemotaxis (MCP) protein family.</text>
</comment>
<feature type="compositionally biased region" description="Pro residues" evidence="3">
    <location>
        <begin position="87"/>
        <end position="97"/>
    </location>
</feature>
<feature type="transmembrane region" description="Helical" evidence="4">
    <location>
        <begin position="42"/>
        <end position="63"/>
    </location>
</feature>
<organism evidence="6">
    <name type="scientific">mine drainage metagenome</name>
    <dbReference type="NCBI Taxonomy" id="410659"/>
    <lineage>
        <taxon>unclassified sequences</taxon>
        <taxon>metagenomes</taxon>
        <taxon>ecological metagenomes</taxon>
    </lineage>
</organism>
<dbReference type="Gene3D" id="1.10.287.950">
    <property type="entry name" value="Methyl-accepting chemotaxis protein"/>
    <property type="match status" value="1"/>
</dbReference>
<feature type="region of interest" description="Disordered" evidence="3">
    <location>
        <begin position="72"/>
        <end position="97"/>
    </location>
</feature>
<dbReference type="Pfam" id="PF00015">
    <property type="entry name" value="MCPsignal"/>
    <property type="match status" value="1"/>
</dbReference>
<keyword evidence="4" id="KW-1133">Transmembrane helix</keyword>